<reference evidence="3" key="1">
    <citation type="journal article" date="2012" name="MBio">
        <title>Comparative genome analysis of Trichophyton rubrum and related dermatophytes reveals candidate genes involved in infection.</title>
        <authorList>
            <person name="Martinez D.A."/>
            <person name="Oliver B.G."/>
            <person name="Graeser Y."/>
            <person name="Goldberg J.M."/>
            <person name="Li W."/>
            <person name="Martinez-Rossi N.M."/>
            <person name="Monod M."/>
            <person name="Shelest E."/>
            <person name="Barton R.C."/>
            <person name="Birch E."/>
            <person name="Brakhage A.A."/>
            <person name="Chen Z."/>
            <person name="Gurr S.J."/>
            <person name="Heiman D."/>
            <person name="Heitman J."/>
            <person name="Kosti I."/>
            <person name="Rossi A."/>
            <person name="Saif S."/>
            <person name="Samalova M."/>
            <person name="Saunders C.W."/>
            <person name="Shea T."/>
            <person name="Summerbell R.C."/>
            <person name="Xu J."/>
            <person name="Young S."/>
            <person name="Zeng Q."/>
            <person name="Birren B.W."/>
            <person name="Cuomo C.A."/>
            <person name="White T.C."/>
        </authorList>
    </citation>
    <scope>NUCLEOTIDE SEQUENCE [LARGE SCALE GENOMIC DNA]</scope>
    <source>
        <strain evidence="3">ATCC MYA-4605 / CBS 113480</strain>
    </source>
</reference>
<feature type="region of interest" description="Disordered" evidence="1">
    <location>
        <begin position="372"/>
        <end position="408"/>
    </location>
</feature>
<name>C5FLZ1_ARTOC</name>
<dbReference type="eggNOG" id="ENOG502T38S">
    <property type="taxonomic scope" value="Eukaryota"/>
</dbReference>
<feature type="region of interest" description="Disordered" evidence="1">
    <location>
        <begin position="155"/>
        <end position="175"/>
    </location>
</feature>
<dbReference type="EMBL" id="DS995703">
    <property type="protein sequence ID" value="EEQ30713.1"/>
    <property type="molecule type" value="Genomic_DNA"/>
</dbReference>
<evidence type="ECO:0000313" key="2">
    <source>
        <dbReference type="EMBL" id="EEQ30713.1"/>
    </source>
</evidence>
<evidence type="ECO:0000313" key="3">
    <source>
        <dbReference type="Proteomes" id="UP000002035"/>
    </source>
</evidence>
<gene>
    <name evidence="2" type="ORF">MCYG_03532</name>
</gene>
<protein>
    <submittedName>
        <fullName evidence="2">Uncharacterized protein</fullName>
    </submittedName>
</protein>
<sequence>MPKQKGYSSQPEVVVKPLTAKDVTLQPLIMYCNESGRHVKSSSLHQTWFTGAIKVWDSFEDEVTHTFSKVIWLQYPDTIAYDLPKAGISEFHIGASEHFLCGEEISVSGRWVQHALHPMSAVSKVLEFGMVFGDWKATAKRDDFFQVAGTDSNTGKSVNLGQSENPTNKGKGRAVDISDNLNVDEDPITSRKKNNLIPDYALMVASDGAPRAVGEAKTHWKQNFLTGWDKFVDNKDEGFMRHLLGQVGNYMIELELKYGFLTSYNYTFFLKRENEGGRETIYCSRPIPYNATSSSEHKISVRQGLLFLQHCVQGDGWYAEKISETGIVKKKKGESAKEVRERMNIAVAKNKKGSQSAASFAEDDEEQLARKLAGMDIQGPTTRSRARFAEPLETEGNKPRSSGGKSRK</sequence>
<proteinExistence type="predicted"/>
<dbReference type="VEuPathDB" id="FungiDB:MCYG_03532"/>
<feature type="compositionally biased region" description="Polar residues" evidence="1">
    <location>
        <begin position="399"/>
        <end position="408"/>
    </location>
</feature>
<keyword evidence="3" id="KW-1185">Reference proteome</keyword>
<dbReference type="RefSeq" id="XP_002848026.1">
    <property type="nucleotide sequence ID" value="XM_002847980.1"/>
</dbReference>
<feature type="compositionally biased region" description="Polar residues" evidence="1">
    <location>
        <begin position="155"/>
        <end position="168"/>
    </location>
</feature>
<accession>C5FLZ1</accession>
<dbReference type="GeneID" id="9229348"/>
<dbReference type="Proteomes" id="UP000002035">
    <property type="component" value="Unassembled WGS sequence"/>
</dbReference>
<dbReference type="AlphaFoldDB" id="C5FLZ1"/>
<evidence type="ECO:0000256" key="1">
    <source>
        <dbReference type="SAM" id="MobiDB-lite"/>
    </source>
</evidence>
<feature type="compositionally biased region" description="Basic and acidic residues" evidence="1">
    <location>
        <begin position="387"/>
        <end position="398"/>
    </location>
</feature>
<dbReference type="HOGENOM" id="CLU_056194_0_0_1"/>
<dbReference type="OMA" id="NAWYAKK"/>
<organism evidence="2 3">
    <name type="scientific">Arthroderma otae (strain ATCC MYA-4605 / CBS 113480)</name>
    <name type="common">Microsporum canis</name>
    <dbReference type="NCBI Taxonomy" id="554155"/>
    <lineage>
        <taxon>Eukaryota</taxon>
        <taxon>Fungi</taxon>
        <taxon>Dikarya</taxon>
        <taxon>Ascomycota</taxon>
        <taxon>Pezizomycotina</taxon>
        <taxon>Eurotiomycetes</taxon>
        <taxon>Eurotiomycetidae</taxon>
        <taxon>Onygenales</taxon>
        <taxon>Arthrodermataceae</taxon>
        <taxon>Microsporum</taxon>
    </lineage>
</organism>
<dbReference type="OrthoDB" id="4174352at2759"/>